<sequence>MTPCFNCWCMSPQRNTTECLLDIICLPSSSASSSLREQVNSHGLGHAVTINSSGCLAGADGDDVARPKGGASEVLICRVLQPHVARCGPVCQTEQHANDYSGSAGLRINSISGWSDDLDQKYLPFCVWLYGEPDIDTPGRTHLSCVDAATYIPHTWSLRGLVYILAW</sequence>
<dbReference type="EMBL" id="JAGTJQ010000007">
    <property type="protein sequence ID" value="KAH7027563.1"/>
    <property type="molecule type" value="Genomic_DNA"/>
</dbReference>
<proteinExistence type="predicted"/>
<accession>A0A9P9BNB6</accession>
<organism evidence="1 2">
    <name type="scientific">Microdochium trichocladiopsis</name>
    <dbReference type="NCBI Taxonomy" id="1682393"/>
    <lineage>
        <taxon>Eukaryota</taxon>
        <taxon>Fungi</taxon>
        <taxon>Dikarya</taxon>
        <taxon>Ascomycota</taxon>
        <taxon>Pezizomycotina</taxon>
        <taxon>Sordariomycetes</taxon>
        <taxon>Xylariomycetidae</taxon>
        <taxon>Xylariales</taxon>
        <taxon>Microdochiaceae</taxon>
        <taxon>Microdochium</taxon>
    </lineage>
</organism>
<gene>
    <name evidence="1" type="ORF">B0I36DRAFT_351079</name>
</gene>
<dbReference type="AlphaFoldDB" id="A0A9P9BNB6"/>
<evidence type="ECO:0000313" key="2">
    <source>
        <dbReference type="Proteomes" id="UP000756346"/>
    </source>
</evidence>
<keyword evidence="2" id="KW-1185">Reference proteome</keyword>
<reference evidence="1" key="1">
    <citation type="journal article" date="2021" name="Nat. Commun.">
        <title>Genetic determinants of endophytism in the Arabidopsis root mycobiome.</title>
        <authorList>
            <person name="Mesny F."/>
            <person name="Miyauchi S."/>
            <person name="Thiergart T."/>
            <person name="Pickel B."/>
            <person name="Atanasova L."/>
            <person name="Karlsson M."/>
            <person name="Huettel B."/>
            <person name="Barry K.W."/>
            <person name="Haridas S."/>
            <person name="Chen C."/>
            <person name="Bauer D."/>
            <person name="Andreopoulos W."/>
            <person name="Pangilinan J."/>
            <person name="LaButti K."/>
            <person name="Riley R."/>
            <person name="Lipzen A."/>
            <person name="Clum A."/>
            <person name="Drula E."/>
            <person name="Henrissat B."/>
            <person name="Kohler A."/>
            <person name="Grigoriev I.V."/>
            <person name="Martin F.M."/>
            <person name="Hacquard S."/>
        </authorList>
    </citation>
    <scope>NUCLEOTIDE SEQUENCE</scope>
    <source>
        <strain evidence="1">MPI-CAGE-CH-0230</strain>
    </source>
</reference>
<dbReference type="GeneID" id="70186527"/>
<comment type="caution">
    <text evidence="1">The sequence shown here is derived from an EMBL/GenBank/DDBJ whole genome shotgun (WGS) entry which is preliminary data.</text>
</comment>
<name>A0A9P9BNB6_9PEZI</name>
<dbReference type="Proteomes" id="UP000756346">
    <property type="component" value="Unassembled WGS sequence"/>
</dbReference>
<evidence type="ECO:0000313" key="1">
    <source>
        <dbReference type="EMBL" id="KAH7027563.1"/>
    </source>
</evidence>
<protein>
    <submittedName>
        <fullName evidence="1">Uncharacterized protein</fullName>
    </submittedName>
</protein>
<dbReference type="RefSeq" id="XP_046010362.1">
    <property type="nucleotide sequence ID" value="XM_046156981.1"/>
</dbReference>